<dbReference type="EMBL" id="QCYY01002519">
    <property type="protein sequence ID" value="ROT69776.1"/>
    <property type="molecule type" value="Genomic_DNA"/>
</dbReference>
<evidence type="ECO:0000313" key="3">
    <source>
        <dbReference type="Proteomes" id="UP000283509"/>
    </source>
</evidence>
<sequence>MLGILRTYNTSRTLSLLITPYMSATPTLLRLDLRRGRDERNRQLREVSEATGARGTCQCLPLVRSYGSVPGAGTQPTVPGLTYGNSTPERISDCPWRLTPARPPFPSTSRSKRQPNIFPVSSASVP</sequence>
<comment type="caution">
    <text evidence="2">The sequence shown here is derived from an EMBL/GenBank/DDBJ whole genome shotgun (WGS) entry which is preliminary data.</text>
</comment>
<evidence type="ECO:0000256" key="1">
    <source>
        <dbReference type="SAM" id="MobiDB-lite"/>
    </source>
</evidence>
<organism evidence="2 3">
    <name type="scientific">Penaeus vannamei</name>
    <name type="common">Whiteleg shrimp</name>
    <name type="synonym">Litopenaeus vannamei</name>
    <dbReference type="NCBI Taxonomy" id="6689"/>
    <lineage>
        <taxon>Eukaryota</taxon>
        <taxon>Metazoa</taxon>
        <taxon>Ecdysozoa</taxon>
        <taxon>Arthropoda</taxon>
        <taxon>Crustacea</taxon>
        <taxon>Multicrustacea</taxon>
        <taxon>Malacostraca</taxon>
        <taxon>Eumalacostraca</taxon>
        <taxon>Eucarida</taxon>
        <taxon>Decapoda</taxon>
        <taxon>Dendrobranchiata</taxon>
        <taxon>Penaeoidea</taxon>
        <taxon>Penaeidae</taxon>
        <taxon>Penaeus</taxon>
    </lineage>
</organism>
<accession>A0A423SZU5</accession>
<evidence type="ECO:0000313" key="2">
    <source>
        <dbReference type="EMBL" id="ROT69776.1"/>
    </source>
</evidence>
<feature type="region of interest" description="Disordered" evidence="1">
    <location>
        <begin position="68"/>
        <end position="126"/>
    </location>
</feature>
<proteinExistence type="predicted"/>
<dbReference type="AlphaFoldDB" id="A0A423SZU5"/>
<name>A0A423SZU5_PENVA</name>
<dbReference type="OrthoDB" id="10426884at2759"/>
<protein>
    <submittedName>
        <fullName evidence="2">Uncharacterized protein</fullName>
    </submittedName>
</protein>
<dbReference type="Proteomes" id="UP000283509">
    <property type="component" value="Unassembled WGS sequence"/>
</dbReference>
<gene>
    <name evidence="2" type="ORF">C7M84_011991</name>
</gene>
<reference evidence="2 3" key="1">
    <citation type="submission" date="2018-04" db="EMBL/GenBank/DDBJ databases">
        <authorList>
            <person name="Zhang X."/>
            <person name="Yuan J."/>
            <person name="Li F."/>
            <person name="Xiang J."/>
        </authorList>
    </citation>
    <scope>NUCLEOTIDE SEQUENCE [LARGE SCALE GENOMIC DNA]</scope>
    <source>
        <tissue evidence="2">Muscle</tissue>
    </source>
</reference>
<keyword evidence="3" id="KW-1185">Reference proteome</keyword>
<reference evidence="2 3" key="2">
    <citation type="submission" date="2019-01" db="EMBL/GenBank/DDBJ databases">
        <title>The decoding of complex shrimp genome reveals the adaptation for benthos swimmer, frequently molting mechanism and breeding impact on genome.</title>
        <authorList>
            <person name="Sun Y."/>
            <person name="Gao Y."/>
            <person name="Yu Y."/>
        </authorList>
    </citation>
    <scope>NUCLEOTIDE SEQUENCE [LARGE SCALE GENOMIC DNA]</scope>
    <source>
        <tissue evidence="2">Muscle</tissue>
    </source>
</reference>